<sequence length="61" mass="6625">MLFSANAGGPLSCLFPDTPLPLHFLSDIGFSTLHLLGRSLRKIFLARQPRGPAIQDLVHIG</sequence>
<dbReference type="EMBL" id="CP024996">
    <property type="protein sequence ID" value="AYR23005.1"/>
    <property type="molecule type" value="Genomic_DNA"/>
</dbReference>
<evidence type="ECO:0000313" key="1">
    <source>
        <dbReference type="EMBL" id="AYR23005.1"/>
    </source>
</evidence>
<dbReference type="AlphaFoldDB" id="A0AAD0U8D5"/>
<organism evidence="1 2">
    <name type="scientific">Herbaspirillum rubrisubalbicans</name>
    <dbReference type="NCBI Taxonomy" id="80842"/>
    <lineage>
        <taxon>Bacteria</taxon>
        <taxon>Pseudomonadati</taxon>
        <taxon>Pseudomonadota</taxon>
        <taxon>Betaproteobacteria</taxon>
        <taxon>Burkholderiales</taxon>
        <taxon>Oxalobacteraceae</taxon>
        <taxon>Herbaspirillum</taxon>
    </lineage>
</organism>
<protein>
    <submittedName>
        <fullName evidence="1">Uncharacterized protein</fullName>
    </submittedName>
</protein>
<gene>
    <name evidence="1" type="ORF">RC54_03860</name>
</gene>
<accession>A0AAD0U8D5</accession>
<name>A0AAD0U8D5_9BURK</name>
<proteinExistence type="predicted"/>
<reference evidence="1 2" key="1">
    <citation type="submission" date="2017-11" db="EMBL/GenBank/DDBJ databases">
        <title>Complete genome sequence of Herbaspirillum rubrisubalbicans DSM 11543.</title>
        <authorList>
            <person name="Chen M."/>
            <person name="An Q."/>
        </authorList>
    </citation>
    <scope>NUCLEOTIDE SEQUENCE [LARGE SCALE GENOMIC DNA]</scope>
    <source>
        <strain evidence="1 2">DSM 11543</strain>
    </source>
</reference>
<dbReference type="Proteomes" id="UP000269199">
    <property type="component" value="Chromosome"/>
</dbReference>
<evidence type="ECO:0000313" key="2">
    <source>
        <dbReference type="Proteomes" id="UP000269199"/>
    </source>
</evidence>